<dbReference type="EMBL" id="VSSQ01060976">
    <property type="protein sequence ID" value="MPN14359.1"/>
    <property type="molecule type" value="Genomic_DNA"/>
</dbReference>
<sequence length="80" mass="9651">MQSTRYFVAILVEFTTRVQYRHYDFQGRFTFLFMHVDRNTTSIVHYSNRIIFVDGHINPVAMSSHCFVNRVVHNFIYQMV</sequence>
<dbReference type="AlphaFoldDB" id="A0A645FLY2"/>
<accession>A0A645FLY2</accession>
<evidence type="ECO:0000313" key="1">
    <source>
        <dbReference type="EMBL" id="MPN14359.1"/>
    </source>
</evidence>
<name>A0A645FLY2_9ZZZZ</name>
<proteinExistence type="predicted"/>
<protein>
    <submittedName>
        <fullName evidence="1">Uncharacterized protein</fullName>
    </submittedName>
</protein>
<reference evidence="1" key="1">
    <citation type="submission" date="2019-08" db="EMBL/GenBank/DDBJ databases">
        <authorList>
            <person name="Kucharzyk K."/>
            <person name="Murdoch R.W."/>
            <person name="Higgins S."/>
            <person name="Loffler F."/>
        </authorList>
    </citation>
    <scope>NUCLEOTIDE SEQUENCE</scope>
</reference>
<gene>
    <name evidence="1" type="ORF">SDC9_161686</name>
</gene>
<organism evidence="1">
    <name type="scientific">bioreactor metagenome</name>
    <dbReference type="NCBI Taxonomy" id="1076179"/>
    <lineage>
        <taxon>unclassified sequences</taxon>
        <taxon>metagenomes</taxon>
        <taxon>ecological metagenomes</taxon>
    </lineage>
</organism>
<comment type="caution">
    <text evidence="1">The sequence shown here is derived from an EMBL/GenBank/DDBJ whole genome shotgun (WGS) entry which is preliminary data.</text>
</comment>